<evidence type="ECO:0000256" key="1">
    <source>
        <dbReference type="ARBA" id="ARBA00022475"/>
    </source>
</evidence>
<evidence type="ECO:0000256" key="4">
    <source>
        <dbReference type="ARBA" id="ARBA00023139"/>
    </source>
</evidence>
<dbReference type="PANTHER" id="PTHR43649">
    <property type="entry name" value="ARABINOSE-BINDING PROTEIN-RELATED"/>
    <property type="match status" value="1"/>
</dbReference>
<keyword evidence="4" id="KW-0564">Palmitate</keyword>
<dbReference type="PANTHER" id="PTHR43649:SF33">
    <property type="entry name" value="POLYGALACTURONAN_RHAMNOGALACTURONAN-BINDING PROTEIN YTCQ"/>
    <property type="match status" value="1"/>
</dbReference>
<gene>
    <name evidence="8" type="ORF">FE782_14975</name>
</gene>
<feature type="compositionally biased region" description="Low complexity" evidence="6">
    <location>
        <begin position="34"/>
        <end position="51"/>
    </location>
</feature>
<evidence type="ECO:0000256" key="6">
    <source>
        <dbReference type="SAM" id="MobiDB-lite"/>
    </source>
</evidence>
<dbReference type="SUPFAM" id="SSF53850">
    <property type="entry name" value="Periplasmic binding protein-like II"/>
    <property type="match status" value="1"/>
</dbReference>
<dbReference type="RefSeq" id="WP_138195024.1">
    <property type="nucleotide sequence ID" value="NZ_VCIW01000009.1"/>
</dbReference>
<sequence length="535" mass="59803">MFLRKSSVIRDLILISAIAVLVAGCTSNDGSGEPTAPSSTSTPTSTTPSDQPSEEKMHDISFMSYSYVRFPEPESPGVQAIRDKFAANVQSQFILASDFNTKLSVVMASGDMPDVVHIQSADANYIKWAREGAFLPLDDYIQQYETFKLVPDAVWNQFRVDGKIYSIPMYSPTYMQSITIRQDWLDRLGLKVPTSYQELLEAAIAFTHNDPDGNGKNDTYGFAMAEKNTPEFSAGAYWSGGWYHKDQDGNYIPGTIGPGRREVVETLSKAYAEGAVTKDFAVLNWAQANQEFYSGKAGIFIGIPNGMEESYYMGLLEVHPDAVVTSIPYFVAPDGSQGSLLNQGYFGLTTLSSKLADDPEKVKKILTILDYGRTFFDPKDRTPDNEHFDWLMGGEGNGYDMTDGRAVVREGAESIAPVGYMFAREEWRPWAPSNEANQYSKMVYKDPRMQEFIGKIEAMEVNHNKTPYADPSRGIYSETWAQHGLELTNYLNGEITKMISGHRPVSEWDQMVQEWKDRGGADYIKEINEGIKAKQ</sequence>
<keyword evidence="5" id="KW-0449">Lipoprotein</keyword>
<evidence type="ECO:0000256" key="7">
    <source>
        <dbReference type="SAM" id="SignalP"/>
    </source>
</evidence>
<dbReference type="Proteomes" id="UP000309676">
    <property type="component" value="Unassembled WGS sequence"/>
</dbReference>
<evidence type="ECO:0000256" key="3">
    <source>
        <dbReference type="ARBA" id="ARBA00023136"/>
    </source>
</evidence>
<evidence type="ECO:0000256" key="5">
    <source>
        <dbReference type="ARBA" id="ARBA00023288"/>
    </source>
</evidence>
<evidence type="ECO:0000256" key="2">
    <source>
        <dbReference type="ARBA" id="ARBA00022729"/>
    </source>
</evidence>
<dbReference type="Pfam" id="PF01547">
    <property type="entry name" value="SBP_bac_1"/>
    <property type="match status" value="1"/>
</dbReference>
<dbReference type="PROSITE" id="PS51257">
    <property type="entry name" value="PROKAR_LIPOPROTEIN"/>
    <property type="match status" value="1"/>
</dbReference>
<dbReference type="InterPro" id="IPR006059">
    <property type="entry name" value="SBP"/>
</dbReference>
<accession>A0A5R9G4X4</accession>
<organism evidence="8 9">
    <name type="scientific">Paenibacillus antri</name>
    <dbReference type="NCBI Taxonomy" id="2582848"/>
    <lineage>
        <taxon>Bacteria</taxon>
        <taxon>Bacillati</taxon>
        <taxon>Bacillota</taxon>
        <taxon>Bacilli</taxon>
        <taxon>Bacillales</taxon>
        <taxon>Paenibacillaceae</taxon>
        <taxon>Paenibacillus</taxon>
    </lineage>
</organism>
<dbReference type="InterPro" id="IPR050490">
    <property type="entry name" value="Bact_solute-bd_prot1"/>
</dbReference>
<feature type="region of interest" description="Disordered" evidence="6">
    <location>
        <begin position="29"/>
        <end position="55"/>
    </location>
</feature>
<keyword evidence="9" id="KW-1185">Reference proteome</keyword>
<reference evidence="8 9" key="1">
    <citation type="submission" date="2019-05" db="EMBL/GenBank/DDBJ databases">
        <authorList>
            <person name="Narsing Rao M.P."/>
            <person name="Li W.J."/>
        </authorList>
    </citation>
    <scope>NUCLEOTIDE SEQUENCE [LARGE SCALE GENOMIC DNA]</scope>
    <source>
        <strain evidence="8 9">SYSU_K30003</strain>
    </source>
</reference>
<keyword evidence="3" id="KW-0472">Membrane</keyword>
<name>A0A5R9G4X4_9BACL</name>
<protein>
    <submittedName>
        <fullName evidence="8">Extracellular solute-binding protein</fullName>
    </submittedName>
</protein>
<dbReference type="EMBL" id="VCIW01000009">
    <property type="protein sequence ID" value="TLS51412.1"/>
    <property type="molecule type" value="Genomic_DNA"/>
</dbReference>
<dbReference type="AlphaFoldDB" id="A0A5R9G4X4"/>
<feature type="chain" id="PRO_5038908463" evidence="7">
    <location>
        <begin position="23"/>
        <end position="535"/>
    </location>
</feature>
<evidence type="ECO:0000313" key="8">
    <source>
        <dbReference type="EMBL" id="TLS51412.1"/>
    </source>
</evidence>
<feature type="signal peptide" evidence="7">
    <location>
        <begin position="1"/>
        <end position="22"/>
    </location>
</feature>
<keyword evidence="2 7" id="KW-0732">Signal</keyword>
<proteinExistence type="predicted"/>
<keyword evidence="1" id="KW-1003">Cell membrane</keyword>
<dbReference type="Gene3D" id="3.40.190.10">
    <property type="entry name" value="Periplasmic binding protein-like II"/>
    <property type="match status" value="2"/>
</dbReference>
<comment type="caution">
    <text evidence="8">The sequence shown here is derived from an EMBL/GenBank/DDBJ whole genome shotgun (WGS) entry which is preliminary data.</text>
</comment>
<evidence type="ECO:0000313" key="9">
    <source>
        <dbReference type="Proteomes" id="UP000309676"/>
    </source>
</evidence>
<dbReference type="OrthoDB" id="9787283at2"/>